<feature type="non-terminal residue" evidence="2">
    <location>
        <position position="1"/>
    </location>
</feature>
<protein>
    <recommendedName>
        <fullName evidence="1">Protein kinase domain-containing protein</fullName>
    </recommendedName>
</protein>
<proteinExistence type="predicted"/>
<evidence type="ECO:0000313" key="3">
    <source>
        <dbReference type="Proteomes" id="UP001287356"/>
    </source>
</evidence>
<comment type="caution">
    <text evidence="2">The sequence shown here is derived from an EMBL/GenBank/DDBJ whole genome shotgun (WGS) entry which is preliminary data.</text>
</comment>
<keyword evidence="3" id="KW-1185">Reference proteome</keyword>
<dbReference type="AlphaFoldDB" id="A0AAE0KGA5"/>
<dbReference type="Proteomes" id="UP001287356">
    <property type="component" value="Unassembled WGS sequence"/>
</dbReference>
<evidence type="ECO:0000313" key="2">
    <source>
        <dbReference type="EMBL" id="KAK3376263.1"/>
    </source>
</evidence>
<feature type="non-terminal residue" evidence="2">
    <location>
        <position position="355"/>
    </location>
</feature>
<dbReference type="GO" id="GO:0005524">
    <property type="term" value="F:ATP binding"/>
    <property type="evidence" value="ECO:0007669"/>
    <property type="project" value="InterPro"/>
</dbReference>
<dbReference type="Gene3D" id="1.10.510.10">
    <property type="entry name" value="Transferase(Phosphotransferase) domain 1"/>
    <property type="match status" value="1"/>
</dbReference>
<dbReference type="InterPro" id="IPR000719">
    <property type="entry name" value="Prot_kinase_dom"/>
</dbReference>
<sequence length="355" mass="41463">GEVVINKRLLRHSYSVTEDGTKDPNSISHNFRSPVPSDLRFARYEHESEFIEVRLPEEPYFPKIHQIYFPNGEQQDIGENGDIQVLSLYYSFNHSGTLGELIEAFRHEKRHVPEYFVWHIAEQLGRALIFLHTGLTREELDDKDRKPERRSDWVPIIHRDIHDGCVLLRFGKDDEDCDNVHKWCLPEVVLTGFSRANLETDPEEWWNESPRTSPPSENAAPGIWQDMHMLGCVLRKLVTYTTQHPHSPTEDYDVDLMSRLDSYQLNHWKWDTGKTVSPYSAELHRVLKTWEIKELQVGPPKQFTNPEMRDRVPGIDFLIDTVVPIATQRVHEFEWMGAELMVKEHGGHVSWAQPN</sequence>
<dbReference type="SUPFAM" id="SSF56112">
    <property type="entry name" value="Protein kinase-like (PK-like)"/>
    <property type="match status" value="1"/>
</dbReference>
<dbReference type="GO" id="GO:0004672">
    <property type="term" value="F:protein kinase activity"/>
    <property type="evidence" value="ECO:0007669"/>
    <property type="project" value="InterPro"/>
</dbReference>
<dbReference type="InterPro" id="IPR011009">
    <property type="entry name" value="Kinase-like_dom_sf"/>
</dbReference>
<evidence type="ECO:0000259" key="1">
    <source>
        <dbReference type="PROSITE" id="PS50011"/>
    </source>
</evidence>
<feature type="domain" description="Protein kinase" evidence="1">
    <location>
        <begin position="1"/>
        <end position="318"/>
    </location>
</feature>
<dbReference type="PROSITE" id="PS50011">
    <property type="entry name" value="PROTEIN_KINASE_DOM"/>
    <property type="match status" value="1"/>
</dbReference>
<accession>A0AAE0KGA5</accession>
<reference evidence="2" key="2">
    <citation type="submission" date="2023-06" db="EMBL/GenBank/DDBJ databases">
        <authorList>
            <consortium name="Lawrence Berkeley National Laboratory"/>
            <person name="Haridas S."/>
            <person name="Hensen N."/>
            <person name="Bonometti L."/>
            <person name="Westerberg I."/>
            <person name="Brannstrom I.O."/>
            <person name="Guillou S."/>
            <person name="Cros-Aarteil S."/>
            <person name="Calhoun S."/>
            <person name="Kuo A."/>
            <person name="Mondo S."/>
            <person name="Pangilinan J."/>
            <person name="Riley R."/>
            <person name="Labutti K."/>
            <person name="Andreopoulos B."/>
            <person name="Lipzen A."/>
            <person name="Chen C."/>
            <person name="Yanf M."/>
            <person name="Daum C."/>
            <person name="Ng V."/>
            <person name="Clum A."/>
            <person name="Steindorff A."/>
            <person name="Ohm R."/>
            <person name="Martin F."/>
            <person name="Silar P."/>
            <person name="Natvig D."/>
            <person name="Lalanne C."/>
            <person name="Gautier V."/>
            <person name="Ament-Velasquez S.L."/>
            <person name="Kruys A."/>
            <person name="Hutchinson M.I."/>
            <person name="Powell A.J."/>
            <person name="Barry K."/>
            <person name="Miller A.N."/>
            <person name="Grigoriev I.V."/>
            <person name="Debuchy R."/>
            <person name="Gladieux P."/>
            <person name="Thoren M.H."/>
            <person name="Johannesson H."/>
        </authorList>
    </citation>
    <scope>NUCLEOTIDE SEQUENCE</scope>
    <source>
        <strain evidence="2">CBS 958.72</strain>
    </source>
</reference>
<name>A0AAE0KGA5_9PEZI</name>
<reference evidence="2" key="1">
    <citation type="journal article" date="2023" name="Mol. Phylogenet. Evol.">
        <title>Genome-scale phylogeny and comparative genomics of the fungal order Sordariales.</title>
        <authorList>
            <person name="Hensen N."/>
            <person name="Bonometti L."/>
            <person name="Westerberg I."/>
            <person name="Brannstrom I.O."/>
            <person name="Guillou S."/>
            <person name="Cros-Aarteil S."/>
            <person name="Calhoun S."/>
            <person name="Haridas S."/>
            <person name="Kuo A."/>
            <person name="Mondo S."/>
            <person name="Pangilinan J."/>
            <person name="Riley R."/>
            <person name="LaButti K."/>
            <person name="Andreopoulos B."/>
            <person name="Lipzen A."/>
            <person name="Chen C."/>
            <person name="Yan M."/>
            <person name="Daum C."/>
            <person name="Ng V."/>
            <person name="Clum A."/>
            <person name="Steindorff A."/>
            <person name="Ohm R.A."/>
            <person name="Martin F."/>
            <person name="Silar P."/>
            <person name="Natvig D.O."/>
            <person name="Lalanne C."/>
            <person name="Gautier V."/>
            <person name="Ament-Velasquez S.L."/>
            <person name="Kruys A."/>
            <person name="Hutchinson M.I."/>
            <person name="Powell A.J."/>
            <person name="Barry K."/>
            <person name="Miller A.N."/>
            <person name="Grigoriev I.V."/>
            <person name="Debuchy R."/>
            <person name="Gladieux P."/>
            <person name="Hiltunen Thoren M."/>
            <person name="Johannesson H."/>
        </authorList>
    </citation>
    <scope>NUCLEOTIDE SEQUENCE</scope>
    <source>
        <strain evidence="2">CBS 958.72</strain>
    </source>
</reference>
<organism evidence="2 3">
    <name type="scientific">Lasiosphaeria ovina</name>
    <dbReference type="NCBI Taxonomy" id="92902"/>
    <lineage>
        <taxon>Eukaryota</taxon>
        <taxon>Fungi</taxon>
        <taxon>Dikarya</taxon>
        <taxon>Ascomycota</taxon>
        <taxon>Pezizomycotina</taxon>
        <taxon>Sordariomycetes</taxon>
        <taxon>Sordariomycetidae</taxon>
        <taxon>Sordariales</taxon>
        <taxon>Lasiosphaeriaceae</taxon>
        <taxon>Lasiosphaeria</taxon>
    </lineage>
</organism>
<gene>
    <name evidence="2" type="ORF">B0T24DRAFT_513008</name>
</gene>
<dbReference type="EMBL" id="JAULSN010000003">
    <property type="protein sequence ID" value="KAK3376263.1"/>
    <property type="molecule type" value="Genomic_DNA"/>
</dbReference>